<protein>
    <recommendedName>
        <fullName evidence="3">Glycine zipper</fullName>
    </recommendedName>
</protein>
<evidence type="ECO:0008006" key="3">
    <source>
        <dbReference type="Google" id="ProtNLM"/>
    </source>
</evidence>
<evidence type="ECO:0000313" key="2">
    <source>
        <dbReference type="Proteomes" id="UP000199628"/>
    </source>
</evidence>
<sequence>MYFKAILLLPVLIGLGGCLGNDTERGIAGAAGGAVISGATGGSPVTGAVIGGAAGYLCRDLNVPGCRNE</sequence>
<evidence type="ECO:0000313" key="1">
    <source>
        <dbReference type="EMBL" id="SDD90035.1"/>
    </source>
</evidence>
<dbReference type="PROSITE" id="PS51257">
    <property type="entry name" value="PROKAR_LIPOPROTEIN"/>
    <property type="match status" value="1"/>
</dbReference>
<dbReference type="RefSeq" id="WP_093033710.1">
    <property type="nucleotide sequence ID" value="NZ_FMZV01000011.1"/>
</dbReference>
<keyword evidence="2" id="KW-1185">Reference proteome</keyword>
<organism evidence="1 2">
    <name type="scientific">Ruegeria marina</name>
    <dbReference type="NCBI Taxonomy" id="639004"/>
    <lineage>
        <taxon>Bacteria</taxon>
        <taxon>Pseudomonadati</taxon>
        <taxon>Pseudomonadota</taxon>
        <taxon>Alphaproteobacteria</taxon>
        <taxon>Rhodobacterales</taxon>
        <taxon>Roseobacteraceae</taxon>
        <taxon>Ruegeria</taxon>
    </lineage>
</organism>
<dbReference type="EMBL" id="FMZV01000011">
    <property type="protein sequence ID" value="SDD90035.1"/>
    <property type="molecule type" value="Genomic_DNA"/>
</dbReference>
<gene>
    <name evidence="1" type="ORF">SAMN04488239_111155</name>
</gene>
<dbReference type="AlphaFoldDB" id="A0A1G6YK69"/>
<dbReference type="Proteomes" id="UP000199628">
    <property type="component" value="Unassembled WGS sequence"/>
</dbReference>
<accession>A0A1G6YK69</accession>
<proteinExistence type="predicted"/>
<reference evidence="2" key="1">
    <citation type="submission" date="2016-10" db="EMBL/GenBank/DDBJ databases">
        <authorList>
            <person name="Varghese N."/>
            <person name="Submissions S."/>
        </authorList>
    </citation>
    <scope>NUCLEOTIDE SEQUENCE [LARGE SCALE GENOMIC DNA]</scope>
    <source>
        <strain evidence="2">CGMCC 1.9108</strain>
    </source>
</reference>
<name>A0A1G6YK69_9RHOB</name>